<keyword evidence="1" id="KW-0210">Decarboxylase</keyword>
<sequence length="366" mass="39608">MATGAAGGAALDVLHRFGSWECSHLLIERETGKQVEEQMPPFKALRMWALYQTLPGRLLLALPPTWWVLGWQHRRLAAYANSPRSKKSIPGLIKDFAIDVSTAEKPPEAYATLQEFFARRLRPELRPIAEPNNGAVAVMPADSRVVVFDDVAAAHRFWIKGRAFSVRRLLGLPHDQQPAPEWANCAIAINRLAPVDCHRLHAAVSGRVVRIATHGHRFLGSEWAATHSSVNPMTENERLVMEFESDAFGPVIQVMIGASEVGSVQPLVAEGQAVRKGDEVAVFGYGGSIMTTLFRRGCIAFDTDLVANTRRDGETRVNYGMRLGVATRQAPAGVPPLPAGAGMTADVRGAGSGGMRADGGHKGTVA</sequence>
<dbReference type="PANTHER" id="PTHR10067">
    <property type="entry name" value="PHOSPHATIDYLSERINE DECARBOXYLASE"/>
    <property type="match status" value="1"/>
</dbReference>
<evidence type="ECO:0000256" key="1">
    <source>
        <dbReference type="ARBA" id="ARBA00022793"/>
    </source>
</evidence>
<dbReference type="PANTHER" id="PTHR10067:SF17">
    <property type="entry name" value="PHOSPHATIDYLSERINE DECARBOXYLASE PROENZYME 2"/>
    <property type="match status" value="1"/>
</dbReference>
<comment type="caution">
    <text evidence="3">The sequence shown here is derived from an EMBL/GenBank/DDBJ whole genome shotgun (WGS) entry which is preliminary data.</text>
</comment>
<dbReference type="GO" id="GO:0008654">
    <property type="term" value="P:phospholipid biosynthetic process"/>
    <property type="evidence" value="ECO:0007669"/>
    <property type="project" value="InterPro"/>
</dbReference>
<dbReference type="Proteomes" id="UP000613740">
    <property type="component" value="Unassembled WGS sequence"/>
</dbReference>
<evidence type="ECO:0000256" key="2">
    <source>
        <dbReference type="ARBA" id="ARBA00023239"/>
    </source>
</evidence>
<keyword evidence="2" id="KW-0456">Lyase</keyword>
<evidence type="ECO:0008006" key="5">
    <source>
        <dbReference type="Google" id="ProtNLM"/>
    </source>
</evidence>
<protein>
    <recommendedName>
        <fullName evidence="5">Phosphatidylserine decarboxylase</fullName>
    </recommendedName>
</protein>
<dbReference type="OrthoDB" id="5973539at2759"/>
<evidence type="ECO:0000313" key="4">
    <source>
        <dbReference type="Proteomes" id="UP000613740"/>
    </source>
</evidence>
<proteinExistence type="predicted"/>
<gene>
    <name evidence="3" type="ORF">HYH02_002322</name>
</gene>
<evidence type="ECO:0000313" key="3">
    <source>
        <dbReference type="EMBL" id="KAG2452985.1"/>
    </source>
</evidence>
<dbReference type="AlphaFoldDB" id="A0A835WV08"/>
<dbReference type="GO" id="GO:0004609">
    <property type="term" value="F:phosphatidylserine decarboxylase activity"/>
    <property type="evidence" value="ECO:0007669"/>
    <property type="project" value="InterPro"/>
</dbReference>
<reference evidence="3" key="1">
    <citation type="journal article" date="2020" name="bioRxiv">
        <title>Comparative genomics of Chlamydomonas.</title>
        <authorList>
            <person name="Craig R.J."/>
            <person name="Hasan A.R."/>
            <person name="Ness R.W."/>
            <person name="Keightley P.D."/>
        </authorList>
    </citation>
    <scope>NUCLEOTIDE SEQUENCE</scope>
    <source>
        <strain evidence="3">CCAP 11/173</strain>
    </source>
</reference>
<accession>A0A835WV08</accession>
<name>A0A835WV08_9CHLO</name>
<dbReference type="Pfam" id="PF02666">
    <property type="entry name" value="PS_Dcarbxylase"/>
    <property type="match status" value="1"/>
</dbReference>
<keyword evidence="4" id="KW-1185">Reference proteome</keyword>
<dbReference type="InterPro" id="IPR003817">
    <property type="entry name" value="PS_Dcarbxylase"/>
</dbReference>
<organism evidence="3 4">
    <name type="scientific">Chlamydomonas schloesseri</name>
    <dbReference type="NCBI Taxonomy" id="2026947"/>
    <lineage>
        <taxon>Eukaryota</taxon>
        <taxon>Viridiplantae</taxon>
        <taxon>Chlorophyta</taxon>
        <taxon>core chlorophytes</taxon>
        <taxon>Chlorophyceae</taxon>
        <taxon>CS clade</taxon>
        <taxon>Chlamydomonadales</taxon>
        <taxon>Chlamydomonadaceae</taxon>
        <taxon>Chlamydomonas</taxon>
    </lineage>
</organism>
<dbReference type="EMBL" id="JAEHOD010000004">
    <property type="protein sequence ID" value="KAG2452985.1"/>
    <property type="molecule type" value="Genomic_DNA"/>
</dbReference>